<dbReference type="Proteomes" id="UP000887159">
    <property type="component" value="Unassembled WGS sequence"/>
</dbReference>
<dbReference type="AlphaFoldDB" id="A0A8X6R2P3"/>
<reference evidence="1" key="1">
    <citation type="submission" date="2020-08" db="EMBL/GenBank/DDBJ databases">
        <title>Multicomponent nature underlies the extraordinary mechanical properties of spider dragline silk.</title>
        <authorList>
            <person name="Kono N."/>
            <person name="Nakamura H."/>
            <person name="Mori M."/>
            <person name="Yoshida Y."/>
            <person name="Ohtoshi R."/>
            <person name="Malay A.D."/>
            <person name="Moran D.A.P."/>
            <person name="Tomita M."/>
            <person name="Numata K."/>
            <person name="Arakawa K."/>
        </authorList>
    </citation>
    <scope>NUCLEOTIDE SEQUENCE</scope>
</reference>
<evidence type="ECO:0000313" key="2">
    <source>
        <dbReference type="Proteomes" id="UP000887159"/>
    </source>
</evidence>
<name>A0A8X6R2P3_TRICX</name>
<accession>A0A8X6R2P3</accession>
<comment type="caution">
    <text evidence="1">The sequence shown here is derived from an EMBL/GenBank/DDBJ whole genome shotgun (WGS) entry which is preliminary data.</text>
</comment>
<organism evidence="1 2">
    <name type="scientific">Trichonephila clavipes</name>
    <name type="common">Golden silk orbweaver</name>
    <name type="synonym">Nephila clavipes</name>
    <dbReference type="NCBI Taxonomy" id="2585209"/>
    <lineage>
        <taxon>Eukaryota</taxon>
        <taxon>Metazoa</taxon>
        <taxon>Ecdysozoa</taxon>
        <taxon>Arthropoda</taxon>
        <taxon>Chelicerata</taxon>
        <taxon>Arachnida</taxon>
        <taxon>Araneae</taxon>
        <taxon>Araneomorphae</taxon>
        <taxon>Entelegynae</taxon>
        <taxon>Araneoidea</taxon>
        <taxon>Nephilidae</taxon>
        <taxon>Trichonephila</taxon>
    </lineage>
</organism>
<proteinExistence type="predicted"/>
<evidence type="ECO:0000313" key="1">
    <source>
        <dbReference type="EMBL" id="GFX87266.1"/>
    </source>
</evidence>
<gene>
    <name evidence="1" type="ORF">TNCV_3819961</name>
</gene>
<dbReference type="EMBL" id="BMAU01021032">
    <property type="protein sequence ID" value="GFX87266.1"/>
    <property type="molecule type" value="Genomic_DNA"/>
</dbReference>
<protein>
    <submittedName>
        <fullName evidence="1">Uncharacterized protein</fullName>
    </submittedName>
</protein>
<sequence length="130" mass="14387">MPPNQQRPASGPRNSSWQRAKRRLSLAVALSTMQVTVRFGSVSPQFGGRTLWRGQRPPTSLLLPPTSPEDLRFDGYLEVPPCREGTIHLQISMSSPGFIPSAYAQQSASLTAIPNERQVDLLISIKDKLF</sequence>
<keyword evidence="2" id="KW-1185">Reference proteome</keyword>